<dbReference type="AlphaFoldDB" id="A0A3M9MWQ6"/>
<dbReference type="EMBL" id="RJJE01000009">
    <property type="protein sequence ID" value="RNI29959.1"/>
    <property type="molecule type" value="Genomic_DNA"/>
</dbReference>
<keyword evidence="2" id="KW-1185">Reference proteome</keyword>
<protein>
    <submittedName>
        <fullName evidence="1">Uncharacterized protein</fullName>
    </submittedName>
</protein>
<evidence type="ECO:0000313" key="2">
    <source>
        <dbReference type="Proteomes" id="UP000271010"/>
    </source>
</evidence>
<accession>A0A3M9MWQ6</accession>
<reference evidence="1 2" key="1">
    <citation type="submission" date="2018-11" db="EMBL/GenBank/DDBJ databases">
        <title>Rufibacter latericius sp. nov., isolated from water in Baiyang Lake.</title>
        <authorList>
            <person name="Yang Y."/>
        </authorList>
    </citation>
    <scope>NUCLEOTIDE SEQUENCE [LARGE SCALE GENOMIC DNA]</scope>
    <source>
        <strain evidence="1 2">MCC P1</strain>
    </source>
</reference>
<sequence>MVLDQTLTKNEAKMVEEQTAGQGKPIELGGYLHPNTQKKSLLCAPALS</sequence>
<organism evidence="1 2">
    <name type="scientific">Rufibacter immobilis</name>
    <dbReference type="NCBI Taxonomy" id="1348778"/>
    <lineage>
        <taxon>Bacteria</taxon>
        <taxon>Pseudomonadati</taxon>
        <taxon>Bacteroidota</taxon>
        <taxon>Cytophagia</taxon>
        <taxon>Cytophagales</taxon>
        <taxon>Hymenobacteraceae</taxon>
        <taxon>Rufibacter</taxon>
    </lineage>
</organism>
<evidence type="ECO:0000313" key="1">
    <source>
        <dbReference type="EMBL" id="RNI29959.1"/>
    </source>
</evidence>
<gene>
    <name evidence="1" type="ORF">EFA69_10555</name>
</gene>
<comment type="caution">
    <text evidence="1">The sequence shown here is derived from an EMBL/GenBank/DDBJ whole genome shotgun (WGS) entry which is preliminary data.</text>
</comment>
<proteinExistence type="predicted"/>
<name>A0A3M9MWQ6_9BACT</name>
<dbReference type="Proteomes" id="UP000271010">
    <property type="component" value="Unassembled WGS sequence"/>
</dbReference>